<dbReference type="AlphaFoldDB" id="A0A9P4I452"/>
<evidence type="ECO:0000256" key="2">
    <source>
        <dbReference type="SAM" id="Phobius"/>
    </source>
</evidence>
<accession>A0A9P4I452</accession>
<keyword evidence="2" id="KW-0812">Transmembrane</keyword>
<feature type="region of interest" description="Disordered" evidence="1">
    <location>
        <begin position="95"/>
        <end position="162"/>
    </location>
</feature>
<feature type="transmembrane region" description="Helical" evidence="2">
    <location>
        <begin position="49"/>
        <end position="73"/>
    </location>
</feature>
<dbReference type="Pfam" id="PF12273">
    <property type="entry name" value="RCR"/>
    <property type="match status" value="1"/>
</dbReference>
<reference evidence="3" key="1">
    <citation type="journal article" date="2020" name="Stud. Mycol.">
        <title>101 Dothideomycetes genomes: a test case for predicting lifestyles and emergence of pathogens.</title>
        <authorList>
            <person name="Haridas S."/>
            <person name="Albert R."/>
            <person name="Binder M."/>
            <person name="Bloem J."/>
            <person name="Labutti K."/>
            <person name="Salamov A."/>
            <person name="Andreopoulos B."/>
            <person name="Baker S."/>
            <person name="Barry K."/>
            <person name="Bills G."/>
            <person name="Bluhm B."/>
            <person name="Cannon C."/>
            <person name="Castanera R."/>
            <person name="Culley D."/>
            <person name="Daum C."/>
            <person name="Ezra D."/>
            <person name="Gonzalez J."/>
            <person name="Henrissat B."/>
            <person name="Kuo A."/>
            <person name="Liang C."/>
            <person name="Lipzen A."/>
            <person name="Lutzoni F."/>
            <person name="Magnuson J."/>
            <person name="Mondo S."/>
            <person name="Nolan M."/>
            <person name="Ohm R."/>
            <person name="Pangilinan J."/>
            <person name="Park H.-J."/>
            <person name="Ramirez L."/>
            <person name="Alfaro M."/>
            <person name="Sun H."/>
            <person name="Tritt A."/>
            <person name="Yoshinaga Y."/>
            <person name="Zwiers L.-H."/>
            <person name="Turgeon B."/>
            <person name="Goodwin S."/>
            <person name="Spatafora J."/>
            <person name="Crous P."/>
            <person name="Grigoriev I."/>
        </authorList>
    </citation>
    <scope>NUCLEOTIDE SEQUENCE</scope>
    <source>
        <strain evidence="3">CBS 133067</strain>
    </source>
</reference>
<sequence>MGLDTRRMAEMMEAAMLRKRQIATSGSPELENQEARDNNDWWFSETAYVVKWIIIGSLFLIAISWFVIGYYHAKRRIQKGLKPLAYHRWLVPKSQLPGYRPRYTPPYNPQYGLQQYPEPPPVYDPDMPPVYQPPPGASKVDPEQGVTARAENTPVTRPAPAR</sequence>
<comment type="caution">
    <text evidence="3">The sequence shown here is derived from an EMBL/GenBank/DDBJ whole genome shotgun (WGS) entry which is preliminary data.</text>
</comment>
<dbReference type="EMBL" id="ML978139">
    <property type="protein sequence ID" value="KAF2093138.1"/>
    <property type="molecule type" value="Genomic_DNA"/>
</dbReference>
<keyword evidence="2" id="KW-0472">Membrane</keyword>
<dbReference type="InterPro" id="IPR020999">
    <property type="entry name" value="Chitin_synth_reg_RCR"/>
</dbReference>
<gene>
    <name evidence="3" type="ORF">NA57DRAFT_81478</name>
</gene>
<evidence type="ECO:0000256" key="1">
    <source>
        <dbReference type="SAM" id="MobiDB-lite"/>
    </source>
</evidence>
<evidence type="ECO:0000313" key="3">
    <source>
        <dbReference type="EMBL" id="KAF2093138.1"/>
    </source>
</evidence>
<dbReference type="OrthoDB" id="5400539at2759"/>
<organism evidence="3 4">
    <name type="scientific">Rhizodiscina lignyota</name>
    <dbReference type="NCBI Taxonomy" id="1504668"/>
    <lineage>
        <taxon>Eukaryota</taxon>
        <taxon>Fungi</taxon>
        <taxon>Dikarya</taxon>
        <taxon>Ascomycota</taxon>
        <taxon>Pezizomycotina</taxon>
        <taxon>Dothideomycetes</taxon>
        <taxon>Pleosporomycetidae</taxon>
        <taxon>Aulographales</taxon>
        <taxon>Rhizodiscinaceae</taxon>
        <taxon>Rhizodiscina</taxon>
    </lineage>
</organism>
<protein>
    <submittedName>
        <fullName evidence="3">Uncharacterized protein</fullName>
    </submittedName>
</protein>
<keyword evidence="4" id="KW-1185">Reference proteome</keyword>
<evidence type="ECO:0000313" key="4">
    <source>
        <dbReference type="Proteomes" id="UP000799772"/>
    </source>
</evidence>
<name>A0A9P4I452_9PEZI</name>
<keyword evidence="2" id="KW-1133">Transmembrane helix</keyword>
<feature type="compositionally biased region" description="Pro residues" evidence="1">
    <location>
        <begin position="117"/>
        <end position="136"/>
    </location>
</feature>
<dbReference type="Proteomes" id="UP000799772">
    <property type="component" value="Unassembled WGS sequence"/>
</dbReference>
<proteinExistence type="predicted"/>